<evidence type="ECO:0000256" key="7">
    <source>
        <dbReference type="SAM" id="Phobius"/>
    </source>
</evidence>
<dbReference type="PROSITE" id="PS50885">
    <property type="entry name" value="HAMP"/>
    <property type="match status" value="1"/>
</dbReference>
<keyword evidence="6" id="KW-0175">Coiled coil</keyword>
<keyword evidence="3" id="KW-0597">Phosphoprotein</keyword>
<evidence type="ECO:0000256" key="1">
    <source>
        <dbReference type="ARBA" id="ARBA00004651"/>
    </source>
</evidence>
<feature type="transmembrane region" description="Helical" evidence="7">
    <location>
        <begin position="20"/>
        <end position="40"/>
    </location>
</feature>
<evidence type="ECO:0000259" key="8">
    <source>
        <dbReference type="PROSITE" id="PS50885"/>
    </source>
</evidence>
<dbReference type="GO" id="GO:0000155">
    <property type="term" value="F:phosphorelay sensor kinase activity"/>
    <property type="evidence" value="ECO:0007669"/>
    <property type="project" value="InterPro"/>
</dbReference>
<dbReference type="InterPro" id="IPR010559">
    <property type="entry name" value="Sig_transdc_His_kin_internal"/>
</dbReference>
<reference evidence="10" key="2">
    <citation type="submission" date="2020-08" db="EMBL/GenBank/DDBJ databases">
        <title>The Agave Microbiome: Exploring the role of microbial communities in plant adaptations to desert environments.</title>
        <authorList>
            <person name="Partida-Martinez L.P."/>
        </authorList>
    </citation>
    <scope>NUCLEOTIDE SEQUENCE [LARGE SCALE GENOMIC DNA]</scope>
    <source>
        <strain evidence="10">AT2.8</strain>
    </source>
</reference>
<dbReference type="Gene3D" id="6.10.340.10">
    <property type="match status" value="1"/>
</dbReference>
<evidence type="ECO:0000256" key="6">
    <source>
        <dbReference type="SAM" id="Coils"/>
    </source>
</evidence>
<dbReference type="Pfam" id="PF06580">
    <property type="entry name" value="His_kinase"/>
    <property type="match status" value="1"/>
</dbReference>
<comment type="caution">
    <text evidence="9">The sequence shown here is derived from an EMBL/GenBank/DDBJ whole genome shotgun (WGS) entry which is preliminary data.</text>
</comment>
<dbReference type="CDD" id="cd06225">
    <property type="entry name" value="HAMP"/>
    <property type="match status" value="1"/>
</dbReference>
<dbReference type="Proteomes" id="UP000548423">
    <property type="component" value="Unassembled WGS sequence"/>
</dbReference>
<protein>
    <submittedName>
        <fullName evidence="9">Sensor histidine kinase YesM</fullName>
    </submittedName>
</protein>
<evidence type="ECO:0000256" key="3">
    <source>
        <dbReference type="ARBA" id="ARBA00022553"/>
    </source>
</evidence>
<dbReference type="SUPFAM" id="SSF55874">
    <property type="entry name" value="ATPase domain of HSP90 chaperone/DNA topoisomerase II/histidine kinase"/>
    <property type="match status" value="1"/>
</dbReference>
<keyword evidence="2" id="KW-1003">Cell membrane</keyword>
<feature type="coiled-coil region" evidence="6">
    <location>
        <begin position="381"/>
        <end position="418"/>
    </location>
</feature>
<dbReference type="InterPro" id="IPR003660">
    <property type="entry name" value="HAMP_dom"/>
</dbReference>
<evidence type="ECO:0000256" key="4">
    <source>
        <dbReference type="ARBA" id="ARBA00022679"/>
    </source>
</evidence>
<dbReference type="PANTHER" id="PTHR34220">
    <property type="entry name" value="SENSOR HISTIDINE KINASE YPDA"/>
    <property type="match status" value="1"/>
</dbReference>
<dbReference type="InterPro" id="IPR050640">
    <property type="entry name" value="Bact_2-comp_sensor_kinase"/>
</dbReference>
<evidence type="ECO:0000256" key="2">
    <source>
        <dbReference type="ARBA" id="ARBA00022475"/>
    </source>
</evidence>
<keyword evidence="5 7" id="KW-0472">Membrane</keyword>
<keyword evidence="7" id="KW-1133">Transmembrane helix</keyword>
<dbReference type="AlphaFoldDB" id="A0A852T423"/>
<name>A0A852T423_9BACI</name>
<evidence type="ECO:0000313" key="10">
    <source>
        <dbReference type="Proteomes" id="UP000548423"/>
    </source>
</evidence>
<accession>A0A852T423</accession>
<organism evidence="9 10">
    <name type="scientific">Neobacillus niacini</name>
    <dbReference type="NCBI Taxonomy" id="86668"/>
    <lineage>
        <taxon>Bacteria</taxon>
        <taxon>Bacillati</taxon>
        <taxon>Bacillota</taxon>
        <taxon>Bacilli</taxon>
        <taxon>Bacillales</taxon>
        <taxon>Bacillaceae</taxon>
        <taxon>Neobacillus</taxon>
    </lineage>
</organism>
<dbReference type="Gene3D" id="3.30.565.10">
    <property type="entry name" value="Histidine kinase-like ATPase, C-terminal domain"/>
    <property type="match status" value="1"/>
</dbReference>
<keyword evidence="4" id="KW-0808">Transferase</keyword>
<reference evidence="10" key="1">
    <citation type="submission" date="2020-07" db="EMBL/GenBank/DDBJ databases">
        <authorList>
            <person name="Partida-Martinez L."/>
            <person name="Huntemann M."/>
            <person name="Clum A."/>
            <person name="Wang J."/>
            <person name="Palaniappan K."/>
            <person name="Ritter S."/>
            <person name="Chen I.-M."/>
            <person name="Stamatis D."/>
            <person name="Reddy T."/>
            <person name="O'Malley R."/>
            <person name="Daum C."/>
            <person name="Shapiro N."/>
            <person name="Ivanova N."/>
            <person name="Kyrpides N."/>
            <person name="Woyke T."/>
        </authorList>
    </citation>
    <scope>NUCLEOTIDE SEQUENCE [LARGE SCALE GENOMIC DNA]</scope>
    <source>
        <strain evidence="10">AT2.8</strain>
    </source>
</reference>
<dbReference type="CDD" id="cd18773">
    <property type="entry name" value="PDC1_HK_sensor"/>
    <property type="match status" value="1"/>
</dbReference>
<dbReference type="GO" id="GO:0005886">
    <property type="term" value="C:plasma membrane"/>
    <property type="evidence" value="ECO:0007669"/>
    <property type="project" value="UniProtKB-SubCell"/>
</dbReference>
<keyword evidence="7" id="KW-0812">Transmembrane</keyword>
<proteinExistence type="predicted"/>
<feature type="domain" description="HAMP" evidence="8">
    <location>
        <begin position="325"/>
        <end position="377"/>
    </location>
</feature>
<dbReference type="InterPro" id="IPR036890">
    <property type="entry name" value="HATPase_C_sf"/>
</dbReference>
<feature type="transmembrane region" description="Helical" evidence="7">
    <location>
        <begin position="301"/>
        <end position="324"/>
    </location>
</feature>
<dbReference type="EMBL" id="JACCBX010000001">
    <property type="protein sequence ID" value="NYE03432.1"/>
    <property type="molecule type" value="Genomic_DNA"/>
</dbReference>
<gene>
    <name evidence="9" type="ORF">F4694_000151</name>
</gene>
<dbReference type="PANTHER" id="PTHR34220:SF7">
    <property type="entry name" value="SENSOR HISTIDINE KINASE YPDA"/>
    <property type="match status" value="1"/>
</dbReference>
<sequence>MSVFSKDKKEYAISYRLMFFIIMIILIALAVTCSYSIYIYQKSTQETAIKHAHEGLEPLIQQIEGVFNSMEVSVNSLWTHQDLQYLLQIPLEDWNENPRHILNINQHMSFLFSWQQGIKGIYIITDDGGIIYDSSRTVLNRTYNILNESFIQKSRLMTKPFIDGPHDSNYNLDREQVFSLTRPLYEVPSIKWRGVIRIDVSAEKLFRILRNVDQRNDANLLVVDDNKRIVYSRSSTLIGTDISNTAYRLISPSRENSTDLIQKVKIDNHSYYAFSEYSPVLNWTFYRLEPIEVTQTVVSKMILLVIGIGLFSSLVIFLIGWRLLLQAFNPLKQLVYAFQRLGGGDFSSQVEPTRIKEMKPVVDQYNNLVNRLSHVTEHLFLEKLERQQTEIQNQKIKLQKREIEIRQKEAEKRQLEAQINPHFLYNTLSCIQSMAELDDNHRIESAVNLLSRHLRYTVSNEKYFVTIEEELTYVKVFTEIQKFRYNDKINFIYDVPRTLFPLRINRLLIQPIVENAYIHGLEGKLGKGNIFLKVSYTEPFLSIEVRDDGVGMSLDKLQELNDFIQSHKKEDSLIPKVDSGLKNVIRRIFLTYGKSSMVQIDSDKNKTAIQIRIKL</sequence>
<comment type="subcellular location">
    <subcellularLocation>
        <location evidence="1">Cell membrane</location>
        <topology evidence="1">Multi-pass membrane protein</topology>
    </subcellularLocation>
</comment>
<evidence type="ECO:0000256" key="5">
    <source>
        <dbReference type="ARBA" id="ARBA00023136"/>
    </source>
</evidence>
<keyword evidence="9" id="KW-0418">Kinase</keyword>
<evidence type="ECO:0000313" key="9">
    <source>
        <dbReference type="EMBL" id="NYE03432.1"/>
    </source>
</evidence>
<dbReference type="Gene3D" id="3.30.450.20">
    <property type="entry name" value="PAS domain"/>
    <property type="match status" value="1"/>
</dbReference>